<keyword evidence="2" id="KW-1133">Transmembrane helix</keyword>
<protein>
    <submittedName>
        <fullName evidence="3">Uncharacterized protein</fullName>
    </submittedName>
</protein>
<organism evidence="3 4">
    <name type="scientific">Longispora fulva</name>
    <dbReference type="NCBI Taxonomy" id="619741"/>
    <lineage>
        <taxon>Bacteria</taxon>
        <taxon>Bacillati</taxon>
        <taxon>Actinomycetota</taxon>
        <taxon>Actinomycetes</taxon>
        <taxon>Micromonosporales</taxon>
        <taxon>Micromonosporaceae</taxon>
        <taxon>Longispora</taxon>
    </lineage>
</organism>
<dbReference type="EMBL" id="JADOUF010000001">
    <property type="protein sequence ID" value="MBG6136537.1"/>
    <property type="molecule type" value="Genomic_DNA"/>
</dbReference>
<name>A0A8J7GGZ3_9ACTN</name>
<dbReference type="Proteomes" id="UP000622552">
    <property type="component" value="Unassembled WGS sequence"/>
</dbReference>
<keyword evidence="2" id="KW-0472">Membrane</keyword>
<feature type="region of interest" description="Disordered" evidence="1">
    <location>
        <begin position="307"/>
        <end position="331"/>
    </location>
</feature>
<feature type="transmembrane region" description="Helical" evidence="2">
    <location>
        <begin position="94"/>
        <end position="115"/>
    </location>
</feature>
<feature type="transmembrane region" description="Helical" evidence="2">
    <location>
        <begin position="338"/>
        <end position="360"/>
    </location>
</feature>
<feature type="transmembrane region" description="Helical" evidence="2">
    <location>
        <begin position="185"/>
        <end position="203"/>
    </location>
</feature>
<proteinExistence type="predicted"/>
<gene>
    <name evidence="3" type="ORF">IW245_002731</name>
</gene>
<evidence type="ECO:0000256" key="2">
    <source>
        <dbReference type="SAM" id="Phobius"/>
    </source>
</evidence>
<keyword evidence="2" id="KW-0812">Transmembrane</keyword>
<feature type="transmembrane region" description="Helical" evidence="2">
    <location>
        <begin position="151"/>
        <end position="173"/>
    </location>
</feature>
<dbReference type="AlphaFoldDB" id="A0A8J7GGZ3"/>
<keyword evidence="4" id="KW-1185">Reference proteome</keyword>
<comment type="caution">
    <text evidence="3">The sequence shown here is derived from an EMBL/GenBank/DDBJ whole genome shotgun (WGS) entry which is preliminary data.</text>
</comment>
<evidence type="ECO:0000256" key="1">
    <source>
        <dbReference type="SAM" id="MobiDB-lite"/>
    </source>
</evidence>
<reference evidence="3" key="1">
    <citation type="submission" date="2020-11" db="EMBL/GenBank/DDBJ databases">
        <title>Sequencing the genomes of 1000 actinobacteria strains.</title>
        <authorList>
            <person name="Klenk H.-P."/>
        </authorList>
    </citation>
    <scope>NUCLEOTIDE SEQUENCE</scope>
    <source>
        <strain evidence="3">DSM 45356</strain>
    </source>
</reference>
<evidence type="ECO:0000313" key="4">
    <source>
        <dbReference type="Proteomes" id="UP000622552"/>
    </source>
</evidence>
<feature type="transmembrane region" description="Helical" evidence="2">
    <location>
        <begin position="215"/>
        <end position="240"/>
    </location>
</feature>
<feature type="transmembrane region" description="Helical" evidence="2">
    <location>
        <begin position="260"/>
        <end position="279"/>
    </location>
</feature>
<evidence type="ECO:0000313" key="3">
    <source>
        <dbReference type="EMBL" id="MBG6136537.1"/>
    </source>
</evidence>
<accession>A0A8J7GGZ3</accession>
<dbReference type="RefSeq" id="WP_197003500.1">
    <property type="nucleotide sequence ID" value="NZ_BONS01000015.1"/>
</dbReference>
<sequence length="364" mass="37857">MMPLLFVFLVGIGVAVIRRRLLAAPGDPVVSQDAPARLLGWAVGLLAPDRQEWGQAMVGELDRLDDRGRRWRFALGCVGAAVVMPPWGRAAAALSALMAVAASAGGLAVYTHVHYRLSTDGWTWAGAAFLVVLLVGYVLGGSALLRRPGVAAPGLIGGLLVTAVWLTVGGFTFDQWLNTHGQGRSMLIIAVPVVVGVFATLWGGSAAIGRRAARLASVTAALATYLYGILAVAVLGATGHDPSDGWTTAQIVSDNLGNQAVFYLMALPLMTATVGWAAAAGTARLRYGRLATTSPVALPTAAGTDPAAARASATARPHLHDDAPSTPSSTAGRQRRTWYLLLLGAALAATAFLVFLTFLAPHQR</sequence>
<feature type="transmembrane region" description="Helical" evidence="2">
    <location>
        <begin position="121"/>
        <end position="139"/>
    </location>
</feature>
<feature type="compositionally biased region" description="Low complexity" evidence="1">
    <location>
        <begin position="307"/>
        <end position="316"/>
    </location>
</feature>